<dbReference type="EMBL" id="WBMT01000005">
    <property type="protein sequence ID" value="KAB2349778.1"/>
    <property type="molecule type" value="Genomic_DNA"/>
</dbReference>
<evidence type="ECO:0000313" key="2">
    <source>
        <dbReference type="Proteomes" id="UP000468735"/>
    </source>
</evidence>
<evidence type="ECO:0000313" key="1">
    <source>
        <dbReference type="EMBL" id="KAB2349778.1"/>
    </source>
</evidence>
<dbReference type="InterPro" id="IPR029475">
    <property type="entry name" value="DUF6807"/>
</dbReference>
<dbReference type="OrthoDB" id="9812981at2"/>
<keyword evidence="2" id="KW-1185">Reference proteome</keyword>
<reference evidence="1 2" key="1">
    <citation type="submission" date="2019-09" db="EMBL/GenBank/DDBJ databases">
        <title>Actinomadura physcomitrii sp. nov., a novel actinomycete isolated from moss [Physcomitrium sphaericum (Ludw) Fuernr].</title>
        <authorList>
            <person name="Zhuang X."/>
            <person name="Liu C."/>
        </authorList>
    </citation>
    <scope>NUCLEOTIDE SEQUENCE [LARGE SCALE GENOMIC DNA]</scope>
    <source>
        <strain evidence="1 2">HMC1</strain>
    </source>
</reference>
<organism evidence="1 2">
    <name type="scientific">Actinomadura rudentiformis</name>
    <dbReference type="NCBI Taxonomy" id="359158"/>
    <lineage>
        <taxon>Bacteria</taxon>
        <taxon>Bacillati</taxon>
        <taxon>Actinomycetota</taxon>
        <taxon>Actinomycetes</taxon>
        <taxon>Streptosporangiales</taxon>
        <taxon>Thermomonosporaceae</taxon>
        <taxon>Actinomadura</taxon>
    </lineage>
</organism>
<sequence>MSDPVELSVGGRPVARYVTRSYLAAGLAPRPYLHPVRTLGGTEVTELSPEDHPHHLGVCVAIADVSGRNFWGGRTYVRDRGPVWRDDHGLQRHLGWTRRAAGEFRESLAWIDRENAVVLREQREATAVPVGDHWALDLTFRLTNVLGTPLQLGSSATKGRAGAGYGGFFWRAPGTSTDIRVFSAEAEGEEKVHGAVTGWVAMSGTGARAIGAEGSPAEKTWTLAFAGGDETTRRDPWFVRASEYPGVGSALAWEHVLEVPPGGVVERRVVTIVADGVLSPSDIEAGLEDLWAR</sequence>
<proteinExistence type="predicted"/>
<gene>
    <name evidence="1" type="ORF">F8566_12320</name>
</gene>
<comment type="caution">
    <text evidence="1">The sequence shown here is derived from an EMBL/GenBank/DDBJ whole genome shotgun (WGS) entry which is preliminary data.</text>
</comment>
<dbReference type="Proteomes" id="UP000468735">
    <property type="component" value="Unassembled WGS sequence"/>
</dbReference>
<protein>
    <submittedName>
        <fullName evidence="1">Oxidoreductase</fullName>
    </submittedName>
</protein>
<dbReference type="Pfam" id="PF14100">
    <property type="entry name" value="DUF6807"/>
    <property type="match status" value="1"/>
</dbReference>
<dbReference type="AlphaFoldDB" id="A0A6H9YXT9"/>
<name>A0A6H9YXT9_9ACTN</name>
<accession>A0A6H9YXT9</accession>